<dbReference type="Proteomes" id="UP000198636">
    <property type="component" value="Unassembled WGS sequence"/>
</dbReference>
<dbReference type="RefSeq" id="WP_176759054.1">
    <property type="nucleotide sequence ID" value="NZ_FMUS01000022.1"/>
</dbReference>
<organism evidence="1 2">
    <name type="scientific">Alkaliphilus peptidifermentans DSM 18978</name>
    <dbReference type="NCBI Taxonomy" id="1120976"/>
    <lineage>
        <taxon>Bacteria</taxon>
        <taxon>Bacillati</taxon>
        <taxon>Bacillota</taxon>
        <taxon>Clostridia</taxon>
        <taxon>Peptostreptococcales</taxon>
        <taxon>Natronincolaceae</taxon>
        <taxon>Alkaliphilus</taxon>
    </lineage>
</organism>
<evidence type="ECO:0000313" key="2">
    <source>
        <dbReference type="Proteomes" id="UP000198636"/>
    </source>
</evidence>
<dbReference type="EMBL" id="FMUS01000022">
    <property type="protein sequence ID" value="SCY92264.1"/>
    <property type="molecule type" value="Genomic_DNA"/>
</dbReference>
<protein>
    <submittedName>
        <fullName evidence="1">Uncharacterized protein</fullName>
    </submittedName>
</protein>
<sequence>MNFFKRGKNIILLLIVSIILMSTWYVFSNRKMQRTPEKADLVLLEMYEIKG</sequence>
<gene>
    <name evidence="1" type="ORF">SAMN03080606_03052</name>
</gene>
<keyword evidence="2" id="KW-1185">Reference proteome</keyword>
<reference evidence="1 2" key="1">
    <citation type="submission" date="2016-10" db="EMBL/GenBank/DDBJ databases">
        <authorList>
            <person name="de Groot N.N."/>
        </authorList>
    </citation>
    <scope>NUCLEOTIDE SEQUENCE [LARGE SCALE GENOMIC DNA]</scope>
    <source>
        <strain evidence="1 2">DSM 18978</strain>
    </source>
</reference>
<evidence type="ECO:0000313" key="1">
    <source>
        <dbReference type="EMBL" id="SCY92264.1"/>
    </source>
</evidence>
<dbReference type="AlphaFoldDB" id="A0A1G5JVR9"/>
<dbReference type="STRING" id="1120976.SAMN03080606_03052"/>
<accession>A0A1G5JVR9</accession>
<name>A0A1G5JVR9_9FIRM</name>
<proteinExistence type="predicted"/>